<reference evidence="3 4" key="1">
    <citation type="journal article" date="2013" name="Genome Biol.">
        <title>Genome of Acanthamoeba castellanii highlights extensive lateral gene transfer and early evolution of tyrosine kinase signaling.</title>
        <authorList>
            <person name="Clarke M."/>
            <person name="Lohan A.J."/>
            <person name="Liu B."/>
            <person name="Lagkouvardos I."/>
            <person name="Roy S."/>
            <person name="Zafar N."/>
            <person name="Bertelli C."/>
            <person name="Schilde C."/>
            <person name="Kianianmomeni A."/>
            <person name="Burglin T.R."/>
            <person name="Frech C."/>
            <person name="Turcotte B."/>
            <person name="Kopec K.O."/>
            <person name="Synnott J.M."/>
            <person name="Choo C."/>
            <person name="Paponov I."/>
            <person name="Finkler A."/>
            <person name="Soon Heng Tan C."/>
            <person name="Hutchins A.P."/>
            <person name="Weinmeier T."/>
            <person name="Rattei T."/>
            <person name="Chu J.S."/>
            <person name="Gimenez G."/>
            <person name="Irimia M."/>
            <person name="Rigden D.J."/>
            <person name="Fitzpatrick D.A."/>
            <person name="Lorenzo-Morales J."/>
            <person name="Bateman A."/>
            <person name="Chiu C.H."/>
            <person name="Tang P."/>
            <person name="Hegemann P."/>
            <person name="Fromm H."/>
            <person name="Raoult D."/>
            <person name="Greub G."/>
            <person name="Miranda-Saavedra D."/>
            <person name="Chen N."/>
            <person name="Nash P."/>
            <person name="Ginger M.L."/>
            <person name="Horn M."/>
            <person name="Schaap P."/>
            <person name="Caler L."/>
            <person name="Loftus B."/>
        </authorList>
    </citation>
    <scope>NUCLEOTIDE SEQUENCE [LARGE SCALE GENOMIC DNA]</scope>
    <source>
        <strain evidence="3 4">Neff</strain>
    </source>
</reference>
<keyword evidence="4" id="KW-1185">Reference proteome</keyword>
<sequence>MESGAGQTSGGVVCYEEVYERRAGAYDGRRVVATDEFYVVEEVGSVYLDGKGEAASHQEGSSYIDDDEREPSMSESDDGARRKKRDKKAKKNGKEKKSKREKRMRERGSLLKRDSGNKHIRKLMHGLESEGEEDIPWPIDERGIQELPISVWSKRFQAYMALEDEQTRLLKLAYLAHDFQHAAEVYGRIIISERYLPVEDKTIKPLDIGGVAGGDKYVVMGILFKFALDKELVRKKWMYGDRIPNDSLAMKAADHELRSLARILASETTAQQSVSAPLMSIVNYRGFRIIAVSVIPISKQTIIYGSHDGGKTVHADYEAFNMRLNRIFAGFNLKAHMVKDCVLQACGDIEGHWGTDNKLYLADFARLFPPEAGSVAQKYFTLKEPRAVFYKLLRPEFLVSNPVPLCSDAFTGWQSMDPEWHDHNHEVKLATERLHNVVIPEFVKYLHTLCRIDRDRFPVLYTSFCPLCQLQRWGASAQQVTHDTIESGANTELLYDQLLNILHRMHKDGINRRYLGVLRGLLVQYEHKSTCHWKYRALLYTEMAARVCKNIIQALLREKMKRLKVPSEEPYRHLLLQIFNMLASHSQDSVHFWSAIKPPPIIINHFAGGVEQRGPEDRPKEMPHDDGDHYDAFEFELEGGAEYYIYKYFRSLEKKNRGKAEAEEDSWGSPDGPETDWANILLPIKLCIKAKFGSMAFYGAEWQFRRLCSMLGVVLSDQPRIFDVLNGSPVTRVPIPFEFMDPYIADLKVKGKQLQIMYHSEGVGLWLAGRRMEQELAGQQAQSAINKKVAGLFLFAKRKLRSALDCVNTLLHLGRVDHWLALNWETNTDVCIATLKNAYDYYTQAINILKIRQTLTKADRNTLIEGTLEMAQLQCNLSMVSTTAATEHHSSERRKTLWRSAWQTYLDILLDYSAAVKPIFLSEIEEAMTLEKTDDVHYPGKIVSAVMKVEAMRKLETHEYKSSLIARKTAYEKQKAKKAKTKKDSEATSIFHLIGSLTVGDVLSASAIEAVPVVSSPATRKSVRAEKRPSLSSLSSTLKLTLLKPNSTKAGEDIHPEEMDGLLLYLWSYNDRTLCCNLSNDDEIYLGSTGNFALWCAKRGEDGRILLKNHHQKWLCADKNGKLRIDREQSSSWEVEKIPDKDGAERNEVALRCRDTGKYMSVSKHGLVAADKQAPKSNKERWRLTRASNLFNICSLSGDYLYFGLRGEVRSTSGVPKEFNTWMIEEEGAEAEAKSPAGGVIVSIKSMDGNYLRYDPASGLVANSPTSVQTWKKRMHANSTLGEAYTLELHEPPPTGGNRRWLSIDAEGNVLLSHTKCRWVVHRYSTTWAQKVGFLYSKLVFLYGPGISAELRLGVFVS</sequence>
<name>L8H8N0_ACACF</name>
<dbReference type="GeneID" id="14921696"/>
<dbReference type="Gene3D" id="2.80.10.50">
    <property type="match status" value="1"/>
</dbReference>
<dbReference type="PANTHER" id="PTHR12601">
    <property type="entry name" value="EUKARYOTIC TRANSLATION INITIATION FACTOR 3 SUBUNIT EIF-3"/>
    <property type="match status" value="1"/>
</dbReference>
<dbReference type="OrthoDB" id="19471at2759"/>
<accession>L8H8N0</accession>
<gene>
    <name evidence="3" type="ORF">ACA1_277440</name>
</gene>
<dbReference type="InterPro" id="IPR025697">
    <property type="entry name" value="CLU_dom"/>
</dbReference>
<dbReference type="PROSITE" id="PS51823">
    <property type="entry name" value="CLU"/>
    <property type="match status" value="1"/>
</dbReference>
<dbReference type="Proteomes" id="UP000011083">
    <property type="component" value="Unassembled WGS sequence"/>
</dbReference>
<dbReference type="EMBL" id="KB007908">
    <property type="protein sequence ID" value="ELR20826.1"/>
    <property type="molecule type" value="Genomic_DNA"/>
</dbReference>
<dbReference type="Pfam" id="PF13236">
    <property type="entry name" value="CLU"/>
    <property type="match status" value="1"/>
</dbReference>
<feature type="domain" description="Clu" evidence="2">
    <location>
        <begin position="114"/>
        <end position="375"/>
    </location>
</feature>
<dbReference type="GO" id="GO:0003729">
    <property type="term" value="F:mRNA binding"/>
    <property type="evidence" value="ECO:0007669"/>
    <property type="project" value="TreeGrafter"/>
</dbReference>
<dbReference type="GO" id="GO:0005737">
    <property type="term" value="C:cytoplasm"/>
    <property type="evidence" value="ECO:0007669"/>
    <property type="project" value="TreeGrafter"/>
</dbReference>
<feature type="compositionally biased region" description="Basic residues" evidence="1">
    <location>
        <begin position="81"/>
        <end position="102"/>
    </location>
</feature>
<dbReference type="InterPro" id="IPR027523">
    <property type="entry name" value="CLU_prot"/>
</dbReference>
<protein>
    <recommendedName>
        <fullName evidence="2">Clu domain-containing protein</fullName>
    </recommendedName>
</protein>
<proteinExistence type="predicted"/>
<organism evidence="3 4">
    <name type="scientific">Acanthamoeba castellanii (strain ATCC 30010 / Neff)</name>
    <dbReference type="NCBI Taxonomy" id="1257118"/>
    <lineage>
        <taxon>Eukaryota</taxon>
        <taxon>Amoebozoa</taxon>
        <taxon>Discosea</taxon>
        <taxon>Longamoebia</taxon>
        <taxon>Centramoebida</taxon>
        <taxon>Acanthamoebidae</taxon>
        <taxon>Acanthamoeba</taxon>
    </lineage>
</organism>
<dbReference type="GO" id="GO:0048312">
    <property type="term" value="P:intracellular distribution of mitochondria"/>
    <property type="evidence" value="ECO:0007669"/>
    <property type="project" value="TreeGrafter"/>
</dbReference>
<dbReference type="InterPro" id="IPR008999">
    <property type="entry name" value="Actin-crosslinking"/>
</dbReference>
<dbReference type="Pfam" id="PF12807">
    <property type="entry name" value="eIF3_p135"/>
    <property type="match status" value="1"/>
</dbReference>
<evidence type="ECO:0000313" key="4">
    <source>
        <dbReference type="Proteomes" id="UP000011083"/>
    </source>
</evidence>
<dbReference type="SUPFAM" id="SSF50405">
    <property type="entry name" value="Actin-crosslinking proteins"/>
    <property type="match status" value="1"/>
</dbReference>
<evidence type="ECO:0000313" key="3">
    <source>
        <dbReference type="EMBL" id="ELR20826.1"/>
    </source>
</evidence>
<dbReference type="PANTHER" id="PTHR12601:SF6">
    <property type="entry name" value="CLUSTERED MITOCHONDRIA PROTEIN HOMOLOG"/>
    <property type="match status" value="1"/>
</dbReference>
<dbReference type="VEuPathDB" id="AmoebaDB:ACA1_277440"/>
<evidence type="ECO:0000256" key="1">
    <source>
        <dbReference type="SAM" id="MobiDB-lite"/>
    </source>
</evidence>
<dbReference type="RefSeq" id="XP_004344569.1">
    <property type="nucleotide sequence ID" value="XM_004344519.1"/>
</dbReference>
<feature type="region of interest" description="Disordered" evidence="1">
    <location>
        <begin position="51"/>
        <end position="111"/>
    </location>
</feature>
<dbReference type="KEGG" id="acan:ACA1_277440"/>
<dbReference type="InterPro" id="IPR033646">
    <property type="entry name" value="CLU-central"/>
</dbReference>
<dbReference type="CDD" id="cd00257">
    <property type="entry name" value="beta-trefoil_FSCN-like"/>
    <property type="match status" value="1"/>
</dbReference>
<evidence type="ECO:0000259" key="2">
    <source>
        <dbReference type="PROSITE" id="PS51823"/>
    </source>
</evidence>